<gene>
    <name evidence="6" type="ORF">TeGR_g2625</name>
</gene>
<dbReference type="SUPFAM" id="SSF47473">
    <property type="entry name" value="EF-hand"/>
    <property type="match status" value="1"/>
</dbReference>
<comment type="similarity">
    <text evidence="1">Belongs to the carnitine/choline acetyltransferase family.</text>
</comment>
<dbReference type="InterPro" id="IPR023213">
    <property type="entry name" value="CAT-like_dom_sf"/>
</dbReference>
<dbReference type="Gene3D" id="1.20.5.190">
    <property type="match status" value="1"/>
</dbReference>
<sequence length="2254" mass="242252">AADTPAENVGSFTCDDRPTWAANRAKLLECGDDNATWVSTIDSALFVLCLDEADEEAGEETLDSAMHAAVHGDVRSRWFDKPVQLIVTPGGKICSNAEHSWGDGIALVRWGGELLQEIQKPSYRLKADASDGDASYPVSRFKWELSTGVKSEIKASRAKAEKLAKTWSYSEFYVKDCGSNFFKENGFSPDSVMQQIVQLAYHKVHGKTVSAYCVAQHMAFKAGRNERMRGSTRASKAFIDKIVSAPEDVASQYKLLQEATERHSDLTRMCTMGFGFDRHLYALSKLAEIEEKENGTKMPKLFSDDGFVTLMTDTLCSSSLEAPFVEVMMALPAFSDFADGVGGDEDQQEDSNKSSYFVVYSTRKEELRFCVNGFLPGDMAAYKGAILEAIADVKRAIVKGKLAEMEEGGGGVSEAVQAAPESQLDFKKIMAKAMKDKEIAKAFANPALKDITKKIMKDPTILANPMERLKEDLAANPEAAAAAKQLLPKLKALLPTSAPPADVLETPKPKKKGGKKVGKIGGSPDYRKLMMKAMKDKVIAQTFANPKYAPITKKIMKDPTILSDPMNRLAEELEGNEELVEVAKTIVERLSNITLTPPSSAENTPEPSVADSESEREGESPVPSHRSPQSTKKQTANSFSPTGSESSGTSELIVSQQTIQKKKLARRVPKSKTGGAGGGSSDSSDDNRSAASSPAFSDTYIDLSANEMMEEEITRAIALANQNKDLQELTELTALFGEGSVAELKQTLPLAKKYLDMISKRDAMKNKFKAKNQLTAASPAAARTAHSSGKNADGTPFSNAQKASLKRRRAAKEGTMTPPQAATYIQLIFRGHTSRNKMRRRHRSATMISAIFLGYLSRRETLRERKRWHKVLQDEKVRHTRIKRIAKERSELALLRRTPAARLTDVDKRRKNIAVRKIQRFFRNISKKVWFQTKHGQRGVVKKASRGKSAPGKESYDELTVEVSAKDDEDEDVAIAESQASFWSRAGDKSLLSESQPEGFGVDTAADQSVSASVNANDGFLTPAIKRIRDNLQMKRGGRAHSNGGGSSYGELSALRLADLQRRVGMAAYEGRREKERKDREAAYAAGVAGGKPAGGGGVRRGYEKLIEVQALANQRLMEMSIEEEQRKGSKERRQRRLQRFDRMSSMLQQPPALRQVEIEAEKRRRGNSNDLKKVLSGWRLPRSDKSWAKAKKAHESTVNALSKKEEWWSLNLGEKFGGGTYDLREMADFDVDNEDGEVGPMVGKYDADESSLFWYLHATRDPAAVERGGDDGVRAGMDEFIYERTKTTGGEKMEAVDAVLAESKKRERMLALNVNKVLGREQQMRAAPGALGAMKEGRAKRMYDAAVAVQRLARGVLSRKKVGQQLSNMRVAGALKLLVEEMGGGGGGGNLGAVLGGILGGGNGNNGMGGNAGGWGGGGGGAATVEKPSGRPPRGGRRAEEKEEGGESKGETKTSTRSLFYSAERKVGGGGDSKYSTPTTNASIYGGGMLMNTGNSSMMSTGQALQNSMMMTQSPARGGGAKLDDTVSSSVPSSPATYNTIHQYGASTNEEEFKAGLLTVDTREPGQAPTPLMRGMLVDVDVGLGSADKPKSWRPAKIKSVNVSGDVTVEFEKDGSILAGVRQERVRVRGGGLTPSTAILERRKMMAAATPSTAELVRGESYMSLGEESKEMQQNVSTSILDDSAVLDALKGSDLATQAMSPNDKKRGGGEDDGLLGFEGADLGGGDENTNPNGIPAPLVVPKLDFPAGGLPATGIKPGEQAAENTGYVSPPSETPEKLTQRSARAAEAVGSIVEQVTKLKNERGGKNSNFYARDFNSARESEMGGRVRSFLGILVEGVAKAAGAKSYGGTERAKVLLNIFKQLDFHDNGFIGVDDIVDVFRCLDGTLGLQLSAIADVTVVAVSLGSWLMKSKGEINLSELGDLVYDAVRGGGDARVTGLWLGRLLVVWGRKKGMSGKESIAGIFGDAKVVGVGEFKRGIAGLKPKLAGQEFEALVKVLVMGGGGGGGEELLVSLERFENVCFPVEGEGGGGGEGEEREHRDLQRKIKHHFDIDKRLLNNFLLLCGDVDYEGTGVVDLKTFLRVLDNSTLVLTSSQALVLCQLLCRDGDWLRVRYDEVRRIAKGEVLTMPGGSGGGGGGGGSGGGGRKETKGSGTLSLRKQTGGGAEGGAEGGEAGAAGREGRDIAKLRRGGGGSGRRLLGSGRRGSRDSGGGSAEGTPMSAATAPAMTDVMGSNRSSRLNVTWKESSPEQRN</sequence>
<feature type="region of interest" description="Disordered" evidence="4">
    <location>
        <begin position="498"/>
        <end position="523"/>
    </location>
</feature>
<evidence type="ECO:0000313" key="7">
    <source>
        <dbReference type="Proteomes" id="UP001165060"/>
    </source>
</evidence>
<feature type="region of interest" description="Disordered" evidence="4">
    <location>
        <begin position="1513"/>
        <end position="1536"/>
    </location>
</feature>
<feature type="region of interest" description="Disordered" evidence="4">
    <location>
        <begin position="771"/>
        <end position="817"/>
    </location>
</feature>
<feature type="compositionally biased region" description="Gly residues" evidence="4">
    <location>
        <begin position="2132"/>
        <end position="2146"/>
    </location>
</feature>
<feature type="region of interest" description="Disordered" evidence="4">
    <location>
        <begin position="1416"/>
        <end position="1476"/>
    </location>
</feature>
<evidence type="ECO:0000313" key="6">
    <source>
        <dbReference type="EMBL" id="GMI33532.1"/>
    </source>
</evidence>
<feature type="domain" description="EF-hand" evidence="5">
    <location>
        <begin position="1853"/>
        <end position="1888"/>
    </location>
</feature>
<comment type="caution">
    <text evidence="6">The sequence shown here is derived from an EMBL/GenBank/DDBJ whole genome shotgun (WGS) entry which is preliminary data.</text>
</comment>
<feature type="compositionally biased region" description="Basic residues" evidence="4">
    <location>
        <begin position="660"/>
        <end position="670"/>
    </location>
</feature>
<dbReference type="InterPro" id="IPR042231">
    <property type="entry name" value="Cho/carn_acyl_trans_2"/>
</dbReference>
<protein>
    <recommendedName>
        <fullName evidence="5">EF-hand domain-containing protein</fullName>
    </recommendedName>
</protein>
<dbReference type="InterPro" id="IPR000048">
    <property type="entry name" value="IQ_motif_EF-hand-BS"/>
</dbReference>
<accession>A0ABQ6MV35</accession>
<reference evidence="6 7" key="1">
    <citation type="journal article" date="2023" name="Commun. Biol.">
        <title>Genome analysis of Parmales, the sister group of diatoms, reveals the evolutionary specialization of diatoms from phago-mixotrophs to photoautotrophs.</title>
        <authorList>
            <person name="Ban H."/>
            <person name="Sato S."/>
            <person name="Yoshikawa S."/>
            <person name="Yamada K."/>
            <person name="Nakamura Y."/>
            <person name="Ichinomiya M."/>
            <person name="Sato N."/>
            <person name="Blanc-Mathieu R."/>
            <person name="Endo H."/>
            <person name="Kuwata A."/>
            <person name="Ogata H."/>
        </authorList>
    </citation>
    <scope>NUCLEOTIDE SEQUENCE [LARGE SCALE GENOMIC DNA]</scope>
</reference>
<dbReference type="Pfam" id="PF00755">
    <property type="entry name" value="Carn_acyltransf"/>
    <property type="match status" value="1"/>
</dbReference>
<feature type="region of interest" description="Disordered" evidence="4">
    <location>
        <begin position="1756"/>
        <end position="1777"/>
    </location>
</feature>
<feature type="compositionally biased region" description="Low complexity" evidence="4">
    <location>
        <begin position="2219"/>
        <end position="2230"/>
    </location>
</feature>
<dbReference type="EMBL" id="BRYB01004569">
    <property type="protein sequence ID" value="GMI33532.1"/>
    <property type="molecule type" value="Genomic_DNA"/>
</dbReference>
<feature type="region of interest" description="Disordered" evidence="4">
    <location>
        <begin position="2128"/>
        <end position="2254"/>
    </location>
</feature>
<evidence type="ECO:0000256" key="2">
    <source>
        <dbReference type="ARBA" id="ARBA00022679"/>
    </source>
</evidence>
<dbReference type="PROSITE" id="PS50096">
    <property type="entry name" value="IQ"/>
    <property type="match status" value="3"/>
</dbReference>
<dbReference type="InterPro" id="IPR000542">
    <property type="entry name" value="Carn_acyl_trans"/>
</dbReference>
<organism evidence="6 7">
    <name type="scientific">Tetraparma gracilis</name>
    <dbReference type="NCBI Taxonomy" id="2962635"/>
    <lineage>
        <taxon>Eukaryota</taxon>
        <taxon>Sar</taxon>
        <taxon>Stramenopiles</taxon>
        <taxon>Ochrophyta</taxon>
        <taxon>Bolidophyceae</taxon>
        <taxon>Parmales</taxon>
        <taxon>Triparmaceae</taxon>
        <taxon>Tetraparma</taxon>
    </lineage>
</organism>
<feature type="compositionally biased region" description="Polar residues" evidence="4">
    <location>
        <begin position="593"/>
        <end position="606"/>
    </location>
</feature>
<dbReference type="Gene3D" id="3.30.559.70">
    <property type="entry name" value="Choline/Carnitine o-acyltransferase, domain 2"/>
    <property type="match status" value="1"/>
</dbReference>
<dbReference type="Gene3D" id="3.30.559.10">
    <property type="entry name" value="Chloramphenicol acetyltransferase-like domain"/>
    <property type="match status" value="1"/>
</dbReference>
<feature type="compositionally biased region" description="Polar residues" evidence="4">
    <location>
        <begin position="2233"/>
        <end position="2247"/>
    </location>
</feature>
<evidence type="ECO:0000256" key="1">
    <source>
        <dbReference type="ARBA" id="ARBA00005232"/>
    </source>
</evidence>
<feature type="compositionally biased region" description="Polar residues" evidence="4">
    <location>
        <begin position="626"/>
        <end position="637"/>
    </location>
</feature>
<proteinExistence type="inferred from homology"/>
<evidence type="ECO:0000259" key="5">
    <source>
        <dbReference type="PROSITE" id="PS50222"/>
    </source>
</evidence>
<dbReference type="InterPro" id="IPR039551">
    <property type="entry name" value="Cho/carn_acyl_trans"/>
</dbReference>
<feature type="compositionally biased region" description="Low complexity" evidence="4">
    <location>
        <begin position="638"/>
        <end position="651"/>
    </location>
</feature>
<feature type="region of interest" description="Disordered" evidence="4">
    <location>
        <begin position="1697"/>
        <end position="1730"/>
    </location>
</feature>
<dbReference type="PANTHER" id="PTHR22589:SF16">
    <property type="entry name" value="CARNITINE O-PALMITOYLTRANSFERASE 2, MITOCHONDRIAL"/>
    <property type="match status" value="1"/>
</dbReference>
<evidence type="ECO:0000256" key="4">
    <source>
        <dbReference type="SAM" id="MobiDB-lite"/>
    </source>
</evidence>
<feature type="compositionally biased region" description="Low complexity" evidence="4">
    <location>
        <begin position="776"/>
        <end position="788"/>
    </location>
</feature>
<dbReference type="InterPro" id="IPR011992">
    <property type="entry name" value="EF-hand-dom_pair"/>
</dbReference>
<dbReference type="PANTHER" id="PTHR22589">
    <property type="entry name" value="CARNITINE O-ACYLTRANSFERASE"/>
    <property type="match status" value="1"/>
</dbReference>
<feature type="compositionally biased region" description="Basic residues" evidence="4">
    <location>
        <begin position="509"/>
        <end position="518"/>
    </location>
</feature>
<dbReference type="InterPro" id="IPR002048">
    <property type="entry name" value="EF_hand_dom"/>
</dbReference>
<evidence type="ECO:0000256" key="3">
    <source>
        <dbReference type="ARBA" id="ARBA00023315"/>
    </source>
</evidence>
<keyword evidence="7" id="KW-1185">Reference proteome</keyword>
<dbReference type="Proteomes" id="UP001165060">
    <property type="component" value="Unassembled WGS sequence"/>
</dbReference>
<dbReference type="SUPFAM" id="SSF52777">
    <property type="entry name" value="CoA-dependent acyltransferases"/>
    <property type="match status" value="2"/>
</dbReference>
<keyword evidence="2" id="KW-0808">Transferase</keyword>
<feature type="compositionally biased region" description="Basic and acidic residues" evidence="4">
    <location>
        <begin position="1438"/>
        <end position="1455"/>
    </location>
</feature>
<keyword evidence="3" id="KW-0012">Acyltransferase</keyword>
<name>A0ABQ6MV35_9STRA</name>
<feature type="compositionally biased region" description="Gly residues" evidence="4">
    <location>
        <begin position="2163"/>
        <end position="2177"/>
    </location>
</feature>
<feature type="region of interest" description="Disordered" evidence="4">
    <location>
        <begin position="593"/>
        <end position="694"/>
    </location>
</feature>
<dbReference type="PROSITE" id="PS50222">
    <property type="entry name" value="EF_HAND_2"/>
    <property type="match status" value="1"/>
</dbReference>
<dbReference type="SMART" id="SM00015">
    <property type="entry name" value="IQ"/>
    <property type="match status" value="3"/>
</dbReference>
<feature type="non-terminal residue" evidence="6">
    <location>
        <position position="1"/>
    </location>
</feature>